<dbReference type="STRING" id="56193.YP76_12325"/>
<dbReference type="GO" id="GO:0016491">
    <property type="term" value="F:oxidoreductase activity"/>
    <property type="evidence" value="ECO:0007669"/>
    <property type="project" value="UniProtKB-KW"/>
</dbReference>
<dbReference type="RefSeq" id="WP_046764109.1">
    <property type="nucleotide sequence ID" value="NZ_LBIC01000005.1"/>
</dbReference>
<dbReference type="SUPFAM" id="SSF51735">
    <property type="entry name" value="NAD(P)-binding Rossmann-fold domains"/>
    <property type="match status" value="1"/>
</dbReference>
<dbReference type="PRINTS" id="PR00080">
    <property type="entry name" value="SDRFAMILY"/>
</dbReference>
<dbReference type="Proteomes" id="UP000033874">
    <property type="component" value="Unassembled WGS sequence"/>
</dbReference>
<gene>
    <name evidence="4" type="ORF">YP76_12325</name>
</gene>
<dbReference type="EMBL" id="LBIC01000005">
    <property type="protein sequence ID" value="KKW92095.1"/>
    <property type="molecule type" value="Genomic_DNA"/>
</dbReference>
<accession>A0A0M3AQI6</accession>
<keyword evidence="5" id="KW-1185">Reference proteome</keyword>
<comment type="caution">
    <text evidence="4">The sequence shown here is derived from an EMBL/GenBank/DDBJ whole genome shotgun (WGS) entry which is preliminary data.</text>
</comment>
<organism evidence="4 5">
    <name type="scientific">Sphingobium chungbukense</name>
    <dbReference type="NCBI Taxonomy" id="56193"/>
    <lineage>
        <taxon>Bacteria</taxon>
        <taxon>Pseudomonadati</taxon>
        <taxon>Pseudomonadota</taxon>
        <taxon>Alphaproteobacteria</taxon>
        <taxon>Sphingomonadales</taxon>
        <taxon>Sphingomonadaceae</taxon>
        <taxon>Sphingobium</taxon>
    </lineage>
</organism>
<dbReference type="Pfam" id="PF13561">
    <property type="entry name" value="adh_short_C2"/>
    <property type="match status" value="1"/>
</dbReference>
<comment type="similarity">
    <text evidence="1">Belongs to the short-chain dehydrogenases/reductases (SDR) family.</text>
</comment>
<comment type="catalytic activity">
    <reaction evidence="3">
        <text>2,5-dichlorocyclohexa-2,5-dien-1,4-diol + NAD(+) = 2,5-dichlorohydroquinone + NADH + H(+)</text>
        <dbReference type="Rhea" id="RHEA:15741"/>
        <dbReference type="ChEBI" id="CHEBI:15378"/>
        <dbReference type="ChEBI" id="CHEBI:27545"/>
        <dbReference type="ChEBI" id="CHEBI:28975"/>
        <dbReference type="ChEBI" id="CHEBI:57540"/>
        <dbReference type="ChEBI" id="CHEBI:57945"/>
    </reaction>
</comment>
<dbReference type="Gene3D" id="3.40.50.720">
    <property type="entry name" value="NAD(P)-binding Rossmann-like Domain"/>
    <property type="match status" value="1"/>
</dbReference>
<proteinExistence type="inferred from homology"/>
<evidence type="ECO:0000313" key="5">
    <source>
        <dbReference type="Proteomes" id="UP000033874"/>
    </source>
</evidence>
<dbReference type="PANTHER" id="PTHR24321:SF15">
    <property type="entry name" value="OXIDOREDUCTASE UCPA"/>
    <property type="match status" value="1"/>
</dbReference>
<reference evidence="4 5" key="1">
    <citation type="submission" date="2015-04" db="EMBL/GenBank/DDBJ databases">
        <title>Genome sequence of aromatic hydrocarbons-degrading Sphingobium chungbukense DJ77.</title>
        <authorList>
            <person name="Kim Y.-C."/>
            <person name="Chae J.-C."/>
        </authorList>
    </citation>
    <scope>NUCLEOTIDE SEQUENCE [LARGE SCALE GENOMIC DNA]</scope>
    <source>
        <strain evidence="4 5">DJ77</strain>
    </source>
</reference>
<keyword evidence="2" id="KW-0560">Oxidoreductase</keyword>
<dbReference type="InterPro" id="IPR002347">
    <property type="entry name" value="SDR_fam"/>
</dbReference>
<dbReference type="CDD" id="cd05233">
    <property type="entry name" value="SDR_c"/>
    <property type="match status" value="1"/>
</dbReference>
<dbReference type="InterPro" id="IPR036291">
    <property type="entry name" value="NAD(P)-bd_dom_sf"/>
</dbReference>
<dbReference type="PRINTS" id="PR00081">
    <property type="entry name" value="GDHRDH"/>
</dbReference>
<dbReference type="PANTHER" id="PTHR24321">
    <property type="entry name" value="DEHYDROGENASES, SHORT CHAIN"/>
    <property type="match status" value="1"/>
</dbReference>
<sequence length="271" mass="28507">MGRLKGKVAVIMGATREGNMGQAIATRFLEEGAQVVVSGRGKEGLDAFAAATGATAIPCDISHRAQIQSLADAVLARHGAIDIAVNAAAIGFLAPFEEETEEQIDSMLSIIFKGGLFFMQVMVGAMKRERPGGRGGAIINISSAVADIMSDDHCSYMGAKAALNQMTRFVAYQYGKHGIRANILAPGLTITPMLGGFNVPGMVEAYAKEYPLGRITTVEDIANAALFMASDECFMTGQTFNVTGGLTLRRNPTTEEIMASIAAHGGAVPQM</sequence>
<protein>
    <submittedName>
        <fullName evidence="4">Oxidoreductase</fullName>
    </submittedName>
</protein>
<dbReference type="AlphaFoldDB" id="A0A0M3AQI6"/>
<evidence type="ECO:0000256" key="2">
    <source>
        <dbReference type="ARBA" id="ARBA00023002"/>
    </source>
</evidence>
<name>A0A0M3AQI6_9SPHN</name>
<dbReference type="PATRIC" id="fig|56193.3.peg.2560"/>
<evidence type="ECO:0000313" key="4">
    <source>
        <dbReference type="EMBL" id="KKW92095.1"/>
    </source>
</evidence>
<evidence type="ECO:0000256" key="1">
    <source>
        <dbReference type="ARBA" id="ARBA00006484"/>
    </source>
</evidence>
<evidence type="ECO:0000256" key="3">
    <source>
        <dbReference type="ARBA" id="ARBA00051383"/>
    </source>
</evidence>
<dbReference type="FunFam" id="3.40.50.720:FF:000084">
    <property type="entry name" value="Short-chain dehydrogenase reductase"/>
    <property type="match status" value="1"/>
</dbReference>